<keyword evidence="2" id="KW-1185">Reference proteome</keyword>
<dbReference type="Proteomes" id="UP000295558">
    <property type="component" value="Unassembled WGS sequence"/>
</dbReference>
<evidence type="ECO:0000313" key="1">
    <source>
        <dbReference type="EMBL" id="TDR55083.1"/>
    </source>
</evidence>
<accession>A0A4R6ZR03</accession>
<organism evidence="1 2">
    <name type="scientific">Listeria rocourtiae</name>
    <dbReference type="NCBI Taxonomy" id="647910"/>
    <lineage>
        <taxon>Bacteria</taxon>
        <taxon>Bacillati</taxon>
        <taxon>Bacillota</taxon>
        <taxon>Bacilli</taxon>
        <taxon>Bacillales</taxon>
        <taxon>Listeriaceae</taxon>
        <taxon>Listeria</taxon>
    </lineage>
</organism>
<gene>
    <name evidence="1" type="ORF">DFP96_1019</name>
</gene>
<protein>
    <submittedName>
        <fullName evidence="1">Uncharacterized protein</fullName>
    </submittedName>
</protein>
<dbReference type="STRING" id="1265846.PROCOU_14058"/>
<dbReference type="EMBL" id="SNZK01000001">
    <property type="protein sequence ID" value="TDR55083.1"/>
    <property type="molecule type" value="Genomic_DNA"/>
</dbReference>
<dbReference type="AlphaFoldDB" id="A0A4R6ZR03"/>
<evidence type="ECO:0000313" key="2">
    <source>
        <dbReference type="Proteomes" id="UP000295558"/>
    </source>
</evidence>
<name>A0A4R6ZR03_9LIST</name>
<proteinExistence type="predicted"/>
<sequence>MKAENKVLRHELILKIGDLFSQHSEPVPDDCPCHICAKVSEVGEELMKLEEECSEKRSPNHAYQYTAAEYIELSTTMTDVEIADLWDITVPQLRAYKSSYQLHSVKKGLTAEQKAQLVAEVPARRANNELLRDIAAEYGVSANYLSKLMAQSV</sequence>
<reference evidence="1 2" key="1">
    <citation type="submission" date="2019-03" db="EMBL/GenBank/DDBJ databases">
        <title>Genomic Encyclopedia of Type Strains, Phase III (KMG-III): the genomes of soil and plant-associated and newly described type strains.</title>
        <authorList>
            <person name="Whitman W."/>
        </authorList>
    </citation>
    <scope>NUCLEOTIDE SEQUENCE [LARGE SCALE GENOMIC DNA]</scope>
    <source>
        <strain evidence="1 2">CECT 7972</strain>
    </source>
</reference>
<comment type="caution">
    <text evidence="1">The sequence shown here is derived from an EMBL/GenBank/DDBJ whole genome shotgun (WGS) entry which is preliminary data.</text>
</comment>